<dbReference type="PANTHER" id="PTHR36395">
    <property type="entry name" value="RING-H2 ZINC FINGER PROTEIN"/>
    <property type="match status" value="1"/>
</dbReference>
<protein>
    <submittedName>
        <fullName evidence="1">Uncharacterized protein</fullName>
    </submittedName>
</protein>
<accession>A0A2T1GLK9</accession>
<sequence>MNLAQLLLENGINTDNWSHDRGNKTINDLQTEIELGESSLESIDGTLARIVKVVKIVVNVRLGEREFILVEDKQIFFTGAIRQRGIENLSEKIKPDETPTQAACRALKEEIGLDFDGELIFKGEETHQQNSPSYPGLNSYYQMFDYQIVLTAADLDRLRFSEVQQDKISLFTLVEKQNS</sequence>
<dbReference type="Gene3D" id="3.90.79.10">
    <property type="entry name" value="Nucleoside Triphosphate Pyrophosphohydrolase"/>
    <property type="match status" value="1"/>
</dbReference>
<dbReference type="InterPro" id="IPR015797">
    <property type="entry name" value="NUDIX_hydrolase-like_dom_sf"/>
</dbReference>
<evidence type="ECO:0000313" key="1">
    <source>
        <dbReference type="EMBL" id="PSB58762.1"/>
    </source>
</evidence>
<reference evidence="1 2" key="1">
    <citation type="submission" date="2018-03" db="EMBL/GenBank/DDBJ databases">
        <title>The ancient ancestry and fast evolution of plastids.</title>
        <authorList>
            <person name="Moore K.R."/>
            <person name="Magnabosco C."/>
            <person name="Momper L."/>
            <person name="Gold D.A."/>
            <person name="Bosak T."/>
            <person name="Fournier G.P."/>
        </authorList>
    </citation>
    <scope>NUCLEOTIDE SEQUENCE [LARGE SCALE GENOMIC DNA]</scope>
    <source>
        <strain evidence="1 2">CCALA 037</strain>
    </source>
</reference>
<name>A0A2T1GLK9_9CYAN</name>
<comment type="caution">
    <text evidence="1">The sequence shown here is derived from an EMBL/GenBank/DDBJ whole genome shotgun (WGS) entry which is preliminary data.</text>
</comment>
<evidence type="ECO:0000313" key="2">
    <source>
        <dbReference type="Proteomes" id="UP000238937"/>
    </source>
</evidence>
<dbReference type="OrthoDB" id="424235at2"/>
<dbReference type="Proteomes" id="UP000238937">
    <property type="component" value="Unassembled WGS sequence"/>
</dbReference>
<keyword evidence="2" id="KW-1185">Reference proteome</keyword>
<gene>
    <name evidence="1" type="ORF">C7B77_03460</name>
</gene>
<organism evidence="1 2">
    <name type="scientific">Chamaesiphon polymorphus CCALA 037</name>
    <dbReference type="NCBI Taxonomy" id="2107692"/>
    <lineage>
        <taxon>Bacteria</taxon>
        <taxon>Bacillati</taxon>
        <taxon>Cyanobacteriota</taxon>
        <taxon>Cyanophyceae</taxon>
        <taxon>Gomontiellales</taxon>
        <taxon>Chamaesiphonaceae</taxon>
        <taxon>Chamaesiphon</taxon>
    </lineage>
</organism>
<dbReference type="PANTHER" id="PTHR36395:SF1">
    <property type="entry name" value="RING-H2 ZINC FINGER PROTEIN"/>
    <property type="match status" value="1"/>
</dbReference>
<dbReference type="AlphaFoldDB" id="A0A2T1GLK9"/>
<dbReference type="EMBL" id="PVWO01000024">
    <property type="protein sequence ID" value="PSB58762.1"/>
    <property type="molecule type" value="Genomic_DNA"/>
</dbReference>
<proteinExistence type="predicted"/>
<dbReference type="RefSeq" id="WP_106300352.1">
    <property type="nucleotide sequence ID" value="NZ_PVWO01000024.1"/>
</dbReference>
<dbReference type="SUPFAM" id="SSF55811">
    <property type="entry name" value="Nudix"/>
    <property type="match status" value="1"/>
</dbReference>